<dbReference type="EC" id="3.6.1.9" evidence="6"/>
<comment type="catalytic activity">
    <reaction evidence="6">
        <text>dTTP + H2O = dTMP + diphosphate + H(+)</text>
        <dbReference type="Rhea" id="RHEA:28534"/>
        <dbReference type="ChEBI" id="CHEBI:15377"/>
        <dbReference type="ChEBI" id="CHEBI:15378"/>
        <dbReference type="ChEBI" id="CHEBI:33019"/>
        <dbReference type="ChEBI" id="CHEBI:37568"/>
        <dbReference type="ChEBI" id="CHEBI:63528"/>
        <dbReference type="EC" id="3.6.1.9"/>
    </reaction>
</comment>
<dbReference type="GO" id="GO:0036218">
    <property type="term" value="F:dTTP diphosphatase activity"/>
    <property type="evidence" value="ECO:0007669"/>
    <property type="project" value="RHEA"/>
</dbReference>
<keyword evidence="3 6" id="KW-0963">Cytoplasm</keyword>
<gene>
    <name evidence="7" type="ORF">OO7_03954</name>
</gene>
<dbReference type="RefSeq" id="WP_008914664.1">
    <property type="nucleotide sequence ID" value="NZ_CM001773.1"/>
</dbReference>
<evidence type="ECO:0000256" key="3">
    <source>
        <dbReference type="ARBA" id="ARBA00022490"/>
    </source>
</evidence>
<evidence type="ECO:0000256" key="1">
    <source>
        <dbReference type="ARBA" id="ARBA00001968"/>
    </source>
</evidence>
<dbReference type="PIRSF" id="PIRSF006305">
    <property type="entry name" value="Maf"/>
    <property type="match status" value="1"/>
</dbReference>
<comment type="catalytic activity">
    <reaction evidence="6">
        <text>UTP + H2O = UMP + diphosphate + H(+)</text>
        <dbReference type="Rhea" id="RHEA:29395"/>
        <dbReference type="ChEBI" id="CHEBI:15377"/>
        <dbReference type="ChEBI" id="CHEBI:15378"/>
        <dbReference type="ChEBI" id="CHEBI:33019"/>
        <dbReference type="ChEBI" id="CHEBI:46398"/>
        <dbReference type="ChEBI" id="CHEBI:57865"/>
        <dbReference type="EC" id="3.6.1.9"/>
    </reaction>
</comment>
<dbReference type="NCBIfam" id="TIGR00172">
    <property type="entry name" value="maf"/>
    <property type="match status" value="1"/>
</dbReference>
<comment type="similarity">
    <text evidence="6">Belongs to the Maf family. YhdE subfamily.</text>
</comment>
<dbReference type="GO" id="GO:0009117">
    <property type="term" value="P:nucleotide metabolic process"/>
    <property type="evidence" value="ECO:0007669"/>
    <property type="project" value="UniProtKB-KW"/>
</dbReference>
<dbReference type="Proteomes" id="UP000010290">
    <property type="component" value="Chromosome"/>
</dbReference>
<keyword evidence="4 6" id="KW-0378">Hydrolase</keyword>
<evidence type="ECO:0000256" key="6">
    <source>
        <dbReference type="HAMAP-Rule" id="MF_00528"/>
    </source>
</evidence>
<proteinExistence type="inferred from homology"/>
<dbReference type="OrthoDB" id="9807767at2"/>
<dbReference type="EMBL" id="AKKN01000005">
    <property type="protein sequence ID" value="EKT59955.1"/>
    <property type="molecule type" value="Genomic_DNA"/>
</dbReference>
<evidence type="ECO:0000313" key="7">
    <source>
        <dbReference type="EMBL" id="EKT59955.1"/>
    </source>
</evidence>
<dbReference type="PATRIC" id="fig|1141660.3.peg.800"/>
<dbReference type="FunFam" id="3.90.950.10:FF:000004">
    <property type="entry name" value="dTTP/UTP pyrophosphatase"/>
    <property type="match status" value="1"/>
</dbReference>
<dbReference type="HOGENOM" id="CLU_040416_2_1_6"/>
<feature type="site" description="Important for substrate specificity" evidence="6">
    <location>
        <position position="153"/>
    </location>
</feature>
<dbReference type="CDD" id="cd00555">
    <property type="entry name" value="Maf"/>
    <property type="match status" value="1"/>
</dbReference>
<dbReference type="Pfam" id="PF02545">
    <property type="entry name" value="Maf"/>
    <property type="match status" value="1"/>
</dbReference>
<keyword evidence="5 6" id="KW-0546">Nucleotide metabolism</keyword>
<comment type="caution">
    <text evidence="7">The sequence shown here is derived from an EMBL/GenBank/DDBJ whole genome shotgun (WGS) entry which is preliminary data.</text>
</comment>
<comment type="subcellular location">
    <subcellularLocation>
        <location evidence="2 6">Cytoplasm</location>
    </subcellularLocation>
</comment>
<feature type="site" description="Important for substrate specificity" evidence="6">
    <location>
        <position position="12"/>
    </location>
</feature>
<dbReference type="InterPro" id="IPR003697">
    <property type="entry name" value="Maf-like"/>
</dbReference>
<dbReference type="PANTHER" id="PTHR43213:SF5">
    <property type="entry name" value="BIFUNCTIONAL DTTP_UTP PYROPHOSPHATASE_METHYLTRANSFERASE PROTEIN-RELATED"/>
    <property type="match status" value="1"/>
</dbReference>
<feature type="site" description="Important for substrate specificity" evidence="6">
    <location>
        <position position="71"/>
    </location>
</feature>
<protein>
    <recommendedName>
        <fullName evidence="6">dTTP/UTP pyrophosphatase</fullName>
        <shortName evidence="6">dTTPase/UTPase</shortName>
        <ecNumber evidence="6">3.6.1.9</ecNumber>
    </recommendedName>
    <alternativeName>
        <fullName evidence="6">Nucleoside triphosphate pyrophosphatase</fullName>
    </alternativeName>
    <alternativeName>
        <fullName evidence="6">Nucleotide pyrophosphatase</fullName>
        <shortName evidence="6">Nucleotide PPase</shortName>
    </alternativeName>
</protein>
<dbReference type="SUPFAM" id="SSF52972">
    <property type="entry name" value="ITPase-like"/>
    <property type="match status" value="1"/>
</dbReference>
<accession>K8WUV2</accession>
<evidence type="ECO:0000256" key="2">
    <source>
        <dbReference type="ARBA" id="ARBA00004496"/>
    </source>
</evidence>
<reference evidence="7 8" key="1">
    <citation type="journal article" date="2012" name="BMC Genomics">
        <title>Comparative genomics of bacteria in the genus Providencia isolated from wild Drosophila melanogaster.</title>
        <authorList>
            <person name="Galac M.R."/>
            <person name="Lazzaro B.P."/>
        </authorList>
    </citation>
    <scope>NUCLEOTIDE SEQUENCE [LARGE SCALE GENOMIC DNA]</scope>
    <source>
        <strain evidence="7 8">DSM 19967</strain>
    </source>
</reference>
<dbReference type="HAMAP" id="MF_00528">
    <property type="entry name" value="Maf"/>
    <property type="match status" value="1"/>
</dbReference>
<organism evidence="7 8">
    <name type="scientific">Providencia sneebia DSM 19967</name>
    <dbReference type="NCBI Taxonomy" id="1141660"/>
    <lineage>
        <taxon>Bacteria</taxon>
        <taxon>Pseudomonadati</taxon>
        <taxon>Pseudomonadota</taxon>
        <taxon>Gammaproteobacteria</taxon>
        <taxon>Enterobacterales</taxon>
        <taxon>Morganellaceae</taxon>
        <taxon>Providencia</taxon>
    </lineage>
</organism>
<evidence type="ECO:0000256" key="5">
    <source>
        <dbReference type="ARBA" id="ARBA00023080"/>
    </source>
</evidence>
<comment type="function">
    <text evidence="6">Nucleoside triphosphate pyrophosphatase that hydrolyzes dTTP and UTP. May have a dual role in cell division arrest and in preventing the incorporation of modified nucleotides into cellular nucleic acids.</text>
</comment>
<dbReference type="InterPro" id="IPR029001">
    <property type="entry name" value="ITPase-like_fam"/>
</dbReference>
<comment type="caution">
    <text evidence="6">Lacks conserved residue(s) required for the propagation of feature annotation.</text>
</comment>
<dbReference type="GO" id="GO:0005737">
    <property type="term" value="C:cytoplasm"/>
    <property type="evidence" value="ECO:0007669"/>
    <property type="project" value="UniProtKB-SubCell"/>
</dbReference>
<name>K8WUV2_9GAMM</name>
<evidence type="ECO:0000256" key="4">
    <source>
        <dbReference type="ARBA" id="ARBA00022801"/>
    </source>
</evidence>
<feature type="active site" description="Proton acceptor" evidence="6">
    <location>
        <position position="70"/>
    </location>
</feature>
<comment type="cofactor">
    <cofactor evidence="1 6">
        <name>a divalent metal cation</name>
        <dbReference type="ChEBI" id="CHEBI:60240"/>
    </cofactor>
</comment>
<keyword evidence="8" id="KW-1185">Reference proteome</keyword>
<evidence type="ECO:0000313" key="8">
    <source>
        <dbReference type="Proteomes" id="UP000010290"/>
    </source>
</evidence>
<sequence>MDFIYLASGSPRRRELLQLLGYRFDILRPEVEEQWQEGETPSSYVQRLACDKSQAGVKIAPENYPVIGADTIVVLNDQILEKPRDVHHAEKMLAELSGNTHQVMTAVAISDKNVTLNTLIVTDVTFRELSLPEIRDYVRSGEPMDKAGGYGIQGKGGCYVRRINGSYHAVVGLPLVETDELIKRFLALSDGRGML</sequence>
<dbReference type="PANTHER" id="PTHR43213">
    <property type="entry name" value="BIFUNCTIONAL DTTP/UTP PYROPHOSPHATASE/METHYLTRANSFERASE PROTEIN-RELATED"/>
    <property type="match status" value="1"/>
</dbReference>
<dbReference type="Gene3D" id="3.90.950.10">
    <property type="match status" value="1"/>
</dbReference>
<dbReference type="GO" id="GO:0036221">
    <property type="term" value="F:UTP diphosphatase activity"/>
    <property type="evidence" value="ECO:0007669"/>
    <property type="project" value="RHEA"/>
</dbReference>
<dbReference type="AlphaFoldDB" id="K8WUV2"/>